<dbReference type="Proteomes" id="UP000305883">
    <property type="component" value="Unassembled WGS sequence"/>
</dbReference>
<feature type="region of interest" description="Disordered" evidence="1">
    <location>
        <begin position="276"/>
        <end position="402"/>
    </location>
</feature>
<organism evidence="3 4">
    <name type="scientific">Colletotrichum higginsianum</name>
    <dbReference type="NCBI Taxonomy" id="80884"/>
    <lineage>
        <taxon>Eukaryota</taxon>
        <taxon>Fungi</taxon>
        <taxon>Dikarya</taxon>
        <taxon>Ascomycota</taxon>
        <taxon>Pezizomycotina</taxon>
        <taxon>Sordariomycetes</taxon>
        <taxon>Hypocreomycetidae</taxon>
        <taxon>Glomerellales</taxon>
        <taxon>Glomerellaceae</taxon>
        <taxon>Colletotrichum</taxon>
        <taxon>Colletotrichum destructivum species complex</taxon>
    </lineage>
</organism>
<accession>A0A4V4ND33</accession>
<reference evidence="3 4" key="1">
    <citation type="journal article" date="2019" name="Genome Biol. Evol.">
        <title>Genomic Plasticity Mediated by Transposable Elements in the Plant Pathogenic Fungus Colletotrichum higginsianum.</title>
        <authorList>
            <person name="Tsushima A."/>
            <person name="Gan P."/>
            <person name="Kumakura N."/>
            <person name="Narusaka M."/>
            <person name="Takano Y."/>
            <person name="Narusaka Y."/>
            <person name="Shirasu K."/>
        </authorList>
    </citation>
    <scope>NUCLEOTIDE SEQUENCE [LARGE SCALE GENOMIC DNA]</scope>
    <source>
        <strain evidence="3 4">MAFF305635-RFP</strain>
    </source>
</reference>
<dbReference type="InterPro" id="IPR036397">
    <property type="entry name" value="RNaseH_sf"/>
</dbReference>
<dbReference type="InterPro" id="IPR012337">
    <property type="entry name" value="RNaseH-like_sf"/>
</dbReference>
<dbReference type="GO" id="GO:0004523">
    <property type="term" value="F:RNA-DNA hybrid ribonuclease activity"/>
    <property type="evidence" value="ECO:0007669"/>
    <property type="project" value="InterPro"/>
</dbReference>
<evidence type="ECO:0000259" key="2">
    <source>
        <dbReference type="PROSITE" id="PS50879"/>
    </source>
</evidence>
<comment type="caution">
    <text evidence="3">The sequence shown here is derived from an EMBL/GenBank/DDBJ whole genome shotgun (WGS) entry which is preliminary data.</text>
</comment>
<evidence type="ECO:0000313" key="3">
    <source>
        <dbReference type="EMBL" id="TID01994.1"/>
    </source>
</evidence>
<dbReference type="PROSITE" id="PS50879">
    <property type="entry name" value="RNASE_H_1"/>
    <property type="match status" value="1"/>
</dbReference>
<proteinExistence type="predicted"/>
<sequence length="402" mass="43131">MESITLAADDEHQGLLLATPMPDTTELPAAPDAAGPRFQGDLLIFPRAEARILPTTASDGPPTPFILNLFADASFPMTKHHRGPSTPSQPAGAAVLWKPWPGLAGHDPWHSRAFQVLACQDFCEAEVFAVVAALETAALLSHLMPELRQVTVFTDCKDAIRKLIAAAENASDTLVKRAVAASLALDAKGVRALVRWCPGHVGIEGNSKADELAKEARYYNFRHLVPRQQPASVCGYEIPGEYLERARRGDWWEDGASQPPRTDKKQVSIWRDCEQVEAPQDDGIVTPQPATREVPPRKRQRTDEGPGPSGRHALLPKGTGMGVSVAGDQDGIVAGFIARSRETPPPTAAVNGAVERSEVADTSTQQIGASPNVSDSEEEDGNDTRSLTLGRSPEAGDEASLE</sequence>
<dbReference type="EMBL" id="MWPZ01000003">
    <property type="protein sequence ID" value="TID01994.1"/>
    <property type="molecule type" value="Genomic_DNA"/>
</dbReference>
<dbReference type="OrthoDB" id="3548481at2759"/>
<name>A0A4V4ND33_9PEZI</name>
<dbReference type="SUPFAM" id="SSF53098">
    <property type="entry name" value="Ribonuclease H-like"/>
    <property type="match status" value="1"/>
</dbReference>
<dbReference type="InterPro" id="IPR002156">
    <property type="entry name" value="RNaseH_domain"/>
</dbReference>
<dbReference type="Pfam" id="PF00075">
    <property type="entry name" value="RNase_H"/>
    <property type="match status" value="1"/>
</dbReference>
<feature type="compositionally biased region" description="Polar residues" evidence="1">
    <location>
        <begin position="360"/>
        <end position="374"/>
    </location>
</feature>
<dbReference type="GO" id="GO:0003676">
    <property type="term" value="F:nucleic acid binding"/>
    <property type="evidence" value="ECO:0007669"/>
    <property type="project" value="InterPro"/>
</dbReference>
<dbReference type="CDD" id="cd09276">
    <property type="entry name" value="Rnase_HI_RT_non_LTR"/>
    <property type="match status" value="1"/>
</dbReference>
<evidence type="ECO:0000256" key="1">
    <source>
        <dbReference type="SAM" id="MobiDB-lite"/>
    </source>
</evidence>
<dbReference type="AlphaFoldDB" id="A0A4V4ND33"/>
<gene>
    <name evidence="3" type="ORF">CH35J_004399</name>
</gene>
<feature type="domain" description="RNase H type-1" evidence="2">
    <location>
        <begin position="63"/>
        <end position="218"/>
    </location>
</feature>
<protein>
    <recommendedName>
        <fullName evidence="2">RNase H type-1 domain-containing protein</fullName>
    </recommendedName>
</protein>
<dbReference type="Gene3D" id="3.30.420.10">
    <property type="entry name" value="Ribonuclease H-like superfamily/Ribonuclease H"/>
    <property type="match status" value="1"/>
</dbReference>
<evidence type="ECO:0000313" key="4">
    <source>
        <dbReference type="Proteomes" id="UP000305883"/>
    </source>
</evidence>